<keyword evidence="1" id="KW-0472">Membrane</keyword>
<feature type="transmembrane region" description="Helical" evidence="1">
    <location>
        <begin position="6"/>
        <end position="22"/>
    </location>
</feature>
<keyword evidence="1" id="KW-1133">Transmembrane helix</keyword>
<reference evidence="2" key="1">
    <citation type="journal article" date="2019" name="MBio">
        <title>Virus Genomes from Deep Sea Sediments Expand the Ocean Megavirome and Support Independent Origins of Viral Gigantism.</title>
        <authorList>
            <person name="Backstrom D."/>
            <person name="Yutin N."/>
            <person name="Jorgensen S.L."/>
            <person name="Dharamshi J."/>
            <person name="Homa F."/>
            <person name="Zaremba-Niedwiedzka K."/>
            <person name="Spang A."/>
            <person name="Wolf Y.I."/>
            <person name="Koonin E.V."/>
            <person name="Ettema T.J."/>
        </authorList>
    </citation>
    <scope>NUCLEOTIDE SEQUENCE</scope>
</reference>
<keyword evidence="1" id="KW-0812">Transmembrane</keyword>
<sequence length="84" mass="9128">MLVMVVVLVVVMVVVVVVGGVVRRRVGTAISQQQLHNICMYGPGGSRVGTPISKQPLHYIGVPIHAARTDRPVVIYCGIYSRIF</sequence>
<protein>
    <recommendedName>
        <fullName evidence="3">Transmembrane protein</fullName>
    </recommendedName>
</protein>
<dbReference type="EMBL" id="MK500385">
    <property type="protein sequence ID" value="QBK88320.1"/>
    <property type="molecule type" value="Genomic_DNA"/>
</dbReference>
<organism evidence="2">
    <name type="scientific">Marseillevirus LCMAC202</name>
    <dbReference type="NCBI Taxonomy" id="2506606"/>
    <lineage>
        <taxon>Viruses</taxon>
        <taxon>Varidnaviria</taxon>
        <taxon>Bamfordvirae</taxon>
        <taxon>Nucleocytoviricota</taxon>
        <taxon>Megaviricetes</taxon>
        <taxon>Pimascovirales</taxon>
        <taxon>Pimascovirales incertae sedis</taxon>
        <taxon>Marseilleviridae</taxon>
    </lineage>
</organism>
<accession>A0A481YZ92</accession>
<evidence type="ECO:0000313" key="2">
    <source>
        <dbReference type="EMBL" id="QBK88320.1"/>
    </source>
</evidence>
<proteinExistence type="predicted"/>
<name>A0A481YZ92_9VIRU</name>
<gene>
    <name evidence="2" type="ORF">LCMAC202_06820</name>
</gene>
<evidence type="ECO:0008006" key="3">
    <source>
        <dbReference type="Google" id="ProtNLM"/>
    </source>
</evidence>
<evidence type="ECO:0000256" key="1">
    <source>
        <dbReference type="SAM" id="Phobius"/>
    </source>
</evidence>